<organism evidence="2 3">
    <name type="scientific">Companilactobacillus zhachilii</name>
    <dbReference type="NCBI Taxonomy" id="2304606"/>
    <lineage>
        <taxon>Bacteria</taxon>
        <taxon>Bacillati</taxon>
        <taxon>Bacillota</taxon>
        <taxon>Bacilli</taxon>
        <taxon>Lactobacillales</taxon>
        <taxon>Lactobacillaceae</taxon>
        <taxon>Companilactobacillus</taxon>
    </lineage>
</organism>
<name>A0A386PWC7_9LACO</name>
<keyword evidence="1" id="KW-0732">Signal</keyword>
<keyword evidence="3" id="KW-1185">Reference proteome</keyword>
<dbReference type="RefSeq" id="WP_120143039.1">
    <property type="nucleotide sequence ID" value="NZ_CP031933.2"/>
</dbReference>
<evidence type="ECO:0000313" key="2">
    <source>
        <dbReference type="EMBL" id="AYE38810.1"/>
    </source>
</evidence>
<gene>
    <name evidence="2" type="ORF">D1B17_09250</name>
</gene>
<dbReference type="Proteomes" id="UP000267208">
    <property type="component" value="Chromosome"/>
</dbReference>
<accession>A0A386PWC7</accession>
<sequence length="162" mass="17961">MKKVITYLSVSIGLLFGLSTVANVTTVKADSTLPAGHYAFAVTRTTETTDQNGNLTLTILPKGSSWLINTEYDKGDQTFFQLAPNIVVNLYAGYVYMPKVQDLKVISKGPASLYDHNGQLITDRALAPGSEWYSDRVIFLDGETYYRVATDEFVLLSDVQEY</sequence>
<evidence type="ECO:0008006" key="4">
    <source>
        <dbReference type="Google" id="ProtNLM"/>
    </source>
</evidence>
<dbReference type="KEGG" id="lzh:D1B17_09250"/>
<feature type="chain" id="PRO_5039267597" description="Surface layer protein A domain-containing protein" evidence="1">
    <location>
        <begin position="23"/>
        <end position="162"/>
    </location>
</feature>
<evidence type="ECO:0000313" key="3">
    <source>
        <dbReference type="Proteomes" id="UP000267208"/>
    </source>
</evidence>
<proteinExistence type="predicted"/>
<evidence type="ECO:0000256" key="1">
    <source>
        <dbReference type="SAM" id="SignalP"/>
    </source>
</evidence>
<reference evidence="3" key="1">
    <citation type="submission" date="2018-08" db="EMBL/GenBank/DDBJ databases">
        <title>Genome of Lactobacillus sp. HBUAS52074.</title>
        <authorList>
            <person name="Guo Z."/>
            <person name="Zhang Z.D."/>
        </authorList>
    </citation>
    <scope>NUCLEOTIDE SEQUENCE [LARGE SCALE GENOMIC DNA]</scope>
    <source>
        <strain evidence="3">HBUAS52074</strain>
    </source>
</reference>
<feature type="signal peptide" evidence="1">
    <location>
        <begin position="1"/>
        <end position="22"/>
    </location>
</feature>
<dbReference type="OrthoDB" id="2294388at2"/>
<dbReference type="EMBL" id="CP031933">
    <property type="protein sequence ID" value="AYE38810.1"/>
    <property type="molecule type" value="Genomic_DNA"/>
</dbReference>
<protein>
    <recommendedName>
        <fullName evidence="4">Surface layer protein A domain-containing protein</fullName>
    </recommendedName>
</protein>
<dbReference type="AlphaFoldDB" id="A0A386PWC7"/>